<evidence type="ECO:0000256" key="1">
    <source>
        <dbReference type="SAM" id="SignalP"/>
    </source>
</evidence>
<protein>
    <submittedName>
        <fullName evidence="3">DVUA0089 family protein</fullName>
    </submittedName>
</protein>
<evidence type="ECO:0000259" key="2">
    <source>
        <dbReference type="Pfam" id="PF07589"/>
    </source>
</evidence>
<proteinExistence type="predicted"/>
<comment type="caution">
    <text evidence="3">The sequence shown here is derived from an EMBL/GenBank/DDBJ whole genome shotgun (WGS) entry which is preliminary data.</text>
</comment>
<dbReference type="Pfam" id="PF07589">
    <property type="entry name" value="PEP-CTERM"/>
    <property type="match status" value="1"/>
</dbReference>
<reference evidence="4" key="1">
    <citation type="journal article" date="2019" name="Int. J. Syst. Evol. Microbiol.">
        <title>The Global Catalogue of Microorganisms (GCM) 10K type strain sequencing project: providing services to taxonomists for standard genome sequencing and annotation.</title>
        <authorList>
            <consortium name="The Broad Institute Genomics Platform"/>
            <consortium name="The Broad Institute Genome Sequencing Center for Infectious Disease"/>
            <person name="Wu L."/>
            <person name="Ma J."/>
        </authorList>
    </citation>
    <scope>NUCLEOTIDE SEQUENCE [LARGE SCALE GENOMIC DNA]</scope>
    <source>
        <strain evidence="4">CCUG 38813</strain>
    </source>
</reference>
<accession>A0ABW0PQK3</accession>
<dbReference type="NCBIfam" id="TIGR02595">
    <property type="entry name" value="PEP_CTERM"/>
    <property type="match status" value="1"/>
</dbReference>
<evidence type="ECO:0000313" key="3">
    <source>
        <dbReference type="EMBL" id="MFC5513972.1"/>
    </source>
</evidence>
<keyword evidence="1" id="KW-0732">Signal</keyword>
<sequence length="206" mass="21913">MNKFLHMLLACVALSLWNGASAAVIDGTLQAVDADGDGKPQELKVARVAFAVSAATRLFFDTLVMEPDGDLNGDGFITGFDAELRLFDGRTVLAANDDSPFTYGDGSQHVYDPALGWLFGKAGTYMVSIGLRGYSDIDALQGYQAGRTYGPYYGNRDFGAWRLSVNALSGSVGNVHEIGTPVPEPGTPALFGAALLGAGWLRRRRA</sequence>
<feature type="domain" description="Ice-binding protein C-terminal" evidence="2">
    <location>
        <begin position="181"/>
        <end position="203"/>
    </location>
</feature>
<dbReference type="NCBIfam" id="NF038127">
    <property type="entry name" value="FDP_fam"/>
    <property type="match status" value="1"/>
</dbReference>
<organism evidence="3 4">
    <name type="scientific">Massilia jejuensis</name>
    <dbReference type="NCBI Taxonomy" id="648894"/>
    <lineage>
        <taxon>Bacteria</taxon>
        <taxon>Pseudomonadati</taxon>
        <taxon>Pseudomonadota</taxon>
        <taxon>Betaproteobacteria</taxon>
        <taxon>Burkholderiales</taxon>
        <taxon>Oxalobacteraceae</taxon>
        <taxon>Telluria group</taxon>
        <taxon>Massilia</taxon>
    </lineage>
</organism>
<evidence type="ECO:0000313" key="4">
    <source>
        <dbReference type="Proteomes" id="UP001596031"/>
    </source>
</evidence>
<name>A0ABW0PQK3_9BURK</name>
<feature type="signal peptide" evidence="1">
    <location>
        <begin position="1"/>
        <end position="22"/>
    </location>
</feature>
<dbReference type="Proteomes" id="UP001596031">
    <property type="component" value="Unassembled WGS sequence"/>
</dbReference>
<dbReference type="RefSeq" id="WP_379727186.1">
    <property type="nucleotide sequence ID" value="NZ_JBHSMS010000081.1"/>
</dbReference>
<dbReference type="EMBL" id="JBHSMS010000081">
    <property type="protein sequence ID" value="MFC5513972.1"/>
    <property type="molecule type" value="Genomic_DNA"/>
</dbReference>
<gene>
    <name evidence="3" type="ORF">ACFPOU_22980</name>
</gene>
<keyword evidence="4" id="KW-1185">Reference proteome</keyword>
<dbReference type="InterPro" id="IPR013424">
    <property type="entry name" value="Ice-binding_C"/>
</dbReference>
<feature type="chain" id="PRO_5046832111" evidence="1">
    <location>
        <begin position="23"/>
        <end position="206"/>
    </location>
</feature>